<accession>A0ABN8QF26</accession>
<dbReference type="EMBL" id="CALNXK010000124">
    <property type="protein sequence ID" value="CAH3162822.1"/>
    <property type="molecule type" value="Genomic_DNA"/>
</dbReference>
<protein>
    <recommendedName>
        <fullName evidence="3">DUF3987 domain-containing protein</fullName>
    </recommendedName>
</protein>
<evidence type="ECO:0000313" key="2">
    <source>
        <dbReference type="Proteomes" id="UP001159405"/>
    </source>
</evidence>
<name>A0ABN8QF26_9CNID</name>
<keyword evidence="2" id="KW-1185">Reference proteome</keyword>
<comment type="caution">
    <text evidence="1">The sequence shown here is derived from an EMBL/GenBank/DDBJ whole genome shotgun (WGS) entry which is preliminary data.</text>
</comment>
<proteinExistence type="predicted"/>
<evidence type="ECO:0000313" key="1">
    <source>
        <dbReference type="EMBL" id="CAH3162822.1"/>
    </source>
</evidence>
<gene>
    <name evidence="1" type="ORF">PLOB_00005485</name>
</gene>
<reference evidence="1 2" key="1">
    <citation type="submission" date="2022-05" db="EMBL/GenBank/DDBJ databases">
        <authorList>
            <consortium name="Genoscope - CEA"/>
            <person name="William W."/>
        </authorList>
    </citation>
    <scope>NUCLEOTIDE SEQUENCE [LARGE SCALE GENOMIC DNA]</scope>
</reference>
<dbReference type="Pfam" id="PF13148">
    <property type="entry name" value="DUF3987"/>
    <property type="match status" value="1"/>
</dbReference>
<evidence type="ECO:0008006" key="3">
    <source>
        <dbReference type="Google" id="ProtNLM"/>
    </source>
</evidence>
<organism evidence="1 2">
    <name type="scientific">Porites lobata</name>
    <dbReference type="NCBI Taxonomy" id="104759"/>
    <lineage>
        <taxon>Eukaryota</taxon>
        <taxon>Metazoa</taxon>
        <taxon>Cnidaria</taxon>
        <taxon>Anthozoa</taxon>
        <taxon>Hexacorallia</taxon>
        <taxon>Scleractinia</taxon>
        <taxon>Fungiina</taxon>
        <taxon>Poritidae</taxon>
        <taxon>Porites</taxon>
    </lineage>
</organism>
<sequence length="486" mass="54599">MRPSKRARVGHATLNENILHAQQVGAINWQLVAPEPITDFLEVQGHSVSSSPEQIFMGLLAVLRGLLGGTTKLIVRPNYKECAILYSVCLADPGAGKSAAFEVVTRPLAECQLAGLIVDRYTQAGLFDHLMNERHGGVALLISSELGMFLESVLKRQVEGAGERQLFCRLHDGSMWSRITGNSDRMEVTNPCVIIGGYSQPEPFIDTYLHLTSRNDGFPDRLLLSTPPSVALHEEEIDEWNEVLVDSYQNVKLSRVYSFVAEFHKAAAREYSMSEDGKVVFRRYANEIADKLNEQWRERRGMHGNLSKDKKTCLRLALNLHVLYFVLGEELKGRSPTTVPMIISKETIAQAVELTKYFASQRGVYEKCCEELTENDDDAVNNDDLRSKILLHPGPFVKPRNVIRRLTRSARTEAIVNEMRALQELGYGTLHCRGAVHKAFLKVVPGKLPAGDLLVDREAYIAQFRKEDNMLQRTEAAIFREAHPDL</sequence>
<dbReference type="Proteomes" id="UP001159405">
    <property type="component" value="Unassembled WGS sequence"/>
</dbReference>
<dbReference type="InterPro" id="IPR025048">
    <property type="entry name" value="DUF3987"/>
</dbReference>